<dbReference type="AlphaFoldDB" id="A0A6G0WT02"/>
<feature type="domain" description="Armadillo repeat-containing" evidence="2">
    <location>
        <begin position="58"/>
        <end position="211"/>
    </location>
</feature>
<name>A0A6G0WT02_9STRA</name>
<feature type="transmembrane region" description="Helical" evidence="1">
    <location>
        <begin position="6"/>
        <end position="26"/>
    </location>
</feature>
<evidence type="ECO:0000313" key="3">
    <source>
        <dbReference type="EMBL" id="KAF0730584.1"/>
    </source>
</evidence>
<comment type="caution">
    <text evidence="3">The sequence shown here is derived from an EMBL/GenBank/DDBJ whole genome shotgun (WGS) entry which is preliminary data.</text>
</comment>
<dbReference type="EMBL" id="VJMJ01000153">
    <property type="protein sequence ID" value="KAF0730584.1"/>
    <property type="molecule type" value="Genomic_DNA"/>
</dbReference>
<protein>
    <recommendedName>
        <fullName evidence="2">Armadillo repeat-containing domain-containing protein</fullName>
    </recommendedName>
</protein>
<proteinExistence type="predicted"/>
<keyword evidence="1" id="KW-0812">Transmembrane</keyword>
<keyword evidence="1" id="KW-0472">Membrane</keyword>
<reference evidence="3 4" key="1">
    <citation type="submission" date="2019-07" db="EMBL/GenBank/DDBJ databases">
        <title>Genomics analysis of Aphanomyces spp. identifies a new class of oomycete effector associated with host adaptation.</title>
        <authorList>
            <person name="Gaulin E."/>
        </authorList>
    </citation>
    <scope>NUCLEOTIDE SEQUENCE [LARGE SCALE GENOMIC DNA]</scope>
    <source>
        <strain evidence="3 4">ATCC 201684</strain>
    </source>
</reference>
<dbReference type="Proteomes" id="UP000481153">
    <property type="component" value="Unassembled WGS sequence"/>
</dbReference>
<gene>
    <name evidence="3" type="ORF">Ae201684_012005</name>
</gene>
<evidence type="ECO:0000313" key="4">
    <source>
        <dbReference type="Proteomes" id="UP000481153"/>
    </source>
</evidence>
<evidence type="ECO:0000256" key="1">
    <source>
        <dbReference type="SAM" id="Phobius"/>
    </source>
</evidence>
<dbReference type="InterPro" id="IPR016024">
    <property type="entry name" value="ARM-type_fold"/>
</dbReference>
<dbReference type="InterPro" id="IPR006911">
    <property type="entry name" value="ARM-rpt_dom"/>
</dbReference>
<dbReference type="VEuPathDB" id="FungiDB:AeMF1_002959"/>
<sequence length="273" mass="29918">MERNHVIVVGGALVGLVCAGVAVAWLSEKDSTTLKNAEGAADDDVHWEDANVYELLAMLRDRSTPKAVLRLCELAVFKEFQTQIGEMGGIALLIDLLWTSHDDETTYALLITLSNLTIHSTNQTLMHDAEIEVVVATVYDDVSISTTVRSACIRLLCNLAMWDSSTATLLELPVIHTLATDLLESTDESEWSTDILQLFVNLTGNLSAIKNVQDGALESILESTTSFCLDNRLTPRQADNSKLILQHLSKHVDPCQEMVSQATSCLDAFSIQL</sequence>
<dbReference type="Gene3D" id="1.25.10.10">
    <property type="entry name" value="Leucine-rich Repeat Variant"/>
    <property type="match status" value="1"/>
</dbReference>
<dbReference type="InterPro" id="IPR011989">
    <property type="entry name" value="ARM-like"/>
</dbReference>
<evidence type="ECO:0000259" key="2">
    <source>
        <dbReference type="Pfam" id="PF04826"/>
    </source>
</evidence>
<dbReference type="SUPFAM" id="SSF48371">
    <property type="entry name" value="ARM repeat"/>
    <property type="match status" value="1"/>
</dbReference>
<keyword evidence="4" id="KW-1185">Reference proteome</keyword>
<organism evidence="3 4">
    <name type="scientific">Aphanomyces euteiches</name>
    <dbReference type="NCBI Taxonomy" id="100861"/>
    <lineage>
        <taxon>Eukaryota</taxon>
        <taxon>Sar</taxon>
        <taxon>Stramenopiles</taxon>
        <taxon>Oomycota</taxon>
        <taxon>Saprolegniomycetes</taxon>
        <taxon>Saprolegniales</taxon>
        <taxon>Verrucalvaceae</taxon>
        <taxon>Aphanomyces</taxon>
    </lineage>
</organism>
<accession>A0A6G0WT02</accession>
<dbReference type="Pfam" id="PF04826">
    <property type="entry name" value="Arm_2"/>
    <property type="match status" value="1"/>
</dbReference>
<keyword evidence="1" id="KW-1133">Transmembrane helix</keyword>